<dbReference type="InterPro" id="IPR000719">
    <property type="entry name" value="Prot_kinase_dom"/>
</dbReference>
<dbReference type="SMART" id="SM00220">
    <property type="entry name" value="S_TKc"/>
    <property type="match status" value="1"/>
</dbReference>
<dbReference type="EC" id="2.7.11.1" evidence="2"/>
<evidence type="ECO:0000259" key="3">
    <source>
        <dbReference type="PROSITE" id="PS50011"/>
    </source>
</evidence>
<dbReference type="SUPFAM" id="SSF54001">
    <property type="entry name" value="Cysteine proteinases"/>
    <property type="match status" value="1"/>
</dbReference>
<dbReference type="Gene3D" id="1.10.510.10">
    <property type="entry name" value="Transferase(Phosphotransferase) domain 1"/>
    <property type="match status" value="1"/>
</dbReference>
<dbReference type="InterPro" id="IPR038765">
    <property type="entry name" value="Papain-like_cys_pep_sf"/>
</dbReference>
<keyword evidence="5" id="KW-1185">Reference proteome</keyword>
<dbReference type="Gene3D" id="3.40.395.10">
    <property type="entry name" value="Adenoviral Proteinase, Chain A"/>
    <property type="match status" value="1"/>
</dbReference>
<sequence length="328" mass="37486">MTDPKTIIFAVGIASIHWSGVDVQDNVLVLDLLGPSLEDLFVYCGRTFSLKTVLMSADQMLTRIELMQAKGFLHRDLKPDNFLMGLGRLSTNFTDCFYQVYVIDFGLAKRYRDPTTSCHIPYKANKNLTGTACYASCNTHLGIEQSWRDDLESLGYVFLYFLRGILPWQGLKGATKKQKYDKICEKKVSTPIELNTDWFPPANASLKRVVIQRLVYDLLQQPYDEAEAFYKVFSQPFEEVIYPKEDVDAVSISNRDVDLLLPDTFVNDTIIDFYVKYLKNKISKMKPLDLNLATLLTKCSKDLELNLAKSLLSEMGQCTTSYPYNQLF</sequence>
<comment type="similarity">
    <text evidence="1">Belongs to the protein kinase superfamily. CK1 Ser/Thr protein kinase family. Casein kinase I subfamily.</text>
</comment>
<protein>
    <recommendedName>
        <fullName evidence="2">non-specific serine/threonine protein kinase</fullName>
        <ecNumber evidence="2">2.7.11.1</ecNumber>
    </recommendedName>
</protein>
<evidence type="ECO:0000256" key="1">
    <source>
        <dbReference type="ARBA" id="ARBA00005926"/>
    </source>
</evidence>
<evidence type="ECO:0000256" key="2">
    <source>
        <dbReference type="ARBA" id="ARBA00012513"/>
    </source>
</evidence>
<dbReference type="PANTHER" id="PTHR11909">
    <property type="entry name" value="CASEIN KINASE-RELATED"/>
    <property type="match status" value="1"/>
</dbReference>
<dbReference type="InterPro" id="IPR011009">
    <property type="entry name" value="Kinase-like_dom_sf"/>
</dbReference>
<dbReference type="SUPFAM" id="SSF56112">
    <property type="entry name" value="Protein kinase-like (PK-like)"/>
    <property type="match status" value="1"/>
</dbReference>
<dbReference type="PROSITE" id="PS00108">
    <property type="entry name" value="PROTEIN_KINASE_ST"/>
    <property type="match status" value="1"/>
</dbReference>
<name>A0AA35V225_LACSI</name>
<dbReference type="AlphaFoldDB" id="A0AA35V225"/>
<feature type="domain" description="Protein kinase" evidence="3">
    <location>
        <begin position="1"/>
        <end position="238"/>
    </location>
</feature>
<dbReference type="PROSITE" id="PS50011">
    <property type="entry name" value="PROTEIN_KINASE_DOM"/>
    <property type="match status" value="1"/>
</dbReference>
<gene>
    <name evidence="4" type="ORF">LSALG_LOCUS9351</name>
</gene>
<organism evidence="4 5">
    <name type="scientific">Lactuca saligna</name>
    <name type="common">Willowleaf lettuce</name>
    <dbReference type="NCBI Taxonomy" id="75948"/>
    <lineage>
        <taxon>Eukaryota</taxon>
        <taxon>Viridiplantae</taxon>
        <taxon>Streptophyta</taxon>
        <taxon>Embryophyta</taxon>
        <taxon>Tracheophyta</taxon>
        <taxon>Spermatophyta</taxon>
        <taxon>Magnoliopsida</taxon>
        <taxon>eudicotyledons</taxon>
        <taxon>Gunneridae</taxon>
        <taxon>Pentapetalae</taxon>
        <taxon>asterids</taxon>
        <taxon>campanulids</taxon>
        <taxon>Asterales</taxon>
        <taxon>Asteraceae</taxon>
        <taxon>Cichorioideae</taxon>
        <taxon>Cichorieae</taxon>
        <taxon>Lactucinae</taxon>
        <taxon>Lactuca</taxon>
    </lineage>
</organism>
<evidence type="ECO:0000313" key="5">
    <source>
        <dbReference type="Proteomes" id="UP001177003"/>
    </source>
</evidence>
<evidence type="ECO:0000313" key="4">
    <source>
        <dbReference type="EMBL" id="CAI9268954.1"/>
    </source>
</evidence>
<dbReference type="EMBL" id="OX465077">
    <property type="protein sequence ID" value="CAI9268954.1"/>
    <property type="molecule type" value="Genomic_DNA"/>
</dbReference>
<dbReference type="GO" id="GO:0004674">
    <property type="term" value="F:protein serine/threonine kinase activity"/>
    <property type="evidence" value="ECO:0007669"/>
    <property type="project" value="UniProtKB-EC"/>
</dbReference>
<proteinExistence type="inferred from homology"/>
<accession>A0AA35V225</accession>
<dbReference type="InterPro" id="IPR050235">
    <property type="entry name" value="CK1_Ser-Thr_kinase"/>
</dbReference>
<dbReference type="Pfam" id="PF00069">
    <property type="entry name" value="Pkinase"/>
    <property type="match status" value="1"/>
</dbReference>
<dbReference type="GO" id="GO:0005524">
    <property type="term" value="F:ATP binding"/>
    <property type="evidence" value="ECO:0007669"/>
    <property type="project" value="InterPro"/>
</dbReference>
<reference evidence="4" key="1">
    <citation type="submission" date="2023-04" db="EMBL/GenBank/DDBJ databases">
        <authorList>
            <person name="Vijverberg K."/>
            <person name="Xiong W."/>
            <person name="Schranz E."/>
        </authorList>
    </citation>
    <scope>NUCLEOTIDE SEQUENCE</scope>
</reference>
<dbReference type="InterPro" id="IPR008271">
    <property type="entry name" value="Ser/Thr_kinase_AS"/>
</dbReference>
<dbReference type="Proteomes" id="UP001177003">
    <property type="component" value="Chromosome 1"/>
</dbReference>